<evidence type="ECO:0000256" key="3">
    <source>
        <dbReference type="ARBA" id="ARBA00022692"/>
    </source>
</evidence>
<dbReference type="PANTHER" id="PTHR30460">
    <property type="entry name" value="MODERATE CONDUCTANCE MECHANOSENSITIVE CHANNEL YBIO"/>
    <property type="match status" value="1"/>
</dbReference>
<evidence type="ECO:0000256" key="4">
    <source>
        <dbReference type="ARBA" id="ARBA00022989"/>
    </source>
</evidence>
<dbReference type="InterPro" id="IPR045276">
    <property type="entry name" value="YbiO_bact"/>
</dbReference>
<keyword evidence="2" id="KW-1003">Cell membrane</keyword>
<evidence type="ECO:0000256" key="1">
    <source>
        <dbReference type="ARBA" id="ARBA00004236"/>
    </source>
</evidence>
<proteinExistence type="predicted"/>
<feature type="transmembrane region" description="Helical" evidence="6">
    <location>
        <begin position="224"/>
        <end position="245"/>
    </location>
</feature>
<keyword evidence="4 6" id="KW-1133">Transmembrane helix</keyword>
<dbReference type="InterPro" id="IPR023408">
    <property type="entry name" value="MscS_beta-dom_sf"/>
</dbReference>
<dbReference type="Gene3D" id="2.30.30.60">
    <property type="match status" value="1"/>
</dbReference>
<organism evidence="8 9">
    <name type="scientific">Aphanothece cf. minutissima CCALA 015</name>
    <dbReference type="NCBI Taxonomy" id="2107695"/>
    <lineage>
        <taxon>Bacteria</taxon>
        <taxon>Bacillati</taxon>
        <taxon>Cyanobacteriota</taxon>
        <taxon>Cyanophyceae</taxon>
        <taxon>Oscillatoriophycideae</taxon>
        <taxon>Chroococcales</taxon>
        <taxon>Aphanothecaceae</taxon>
        <taxon>Aphanothece</taxon>
    </lineage>
</organism>
<evidence type="ECO:0000256" key="6">
    <source>
        <dbReference type="SAM" id="Phobius"/>
    </source>
</evidence>
<accession>A0ABX5FC61</accession>
<feature type="transmembrane region" description="Helical" evidence="6">
    <location>
        <begin position="318"/>
        <end position="339"/>
    </location>
</feature>
<reference evidence="8 9" key="1">
    <citation type="submission" date="2018-02" db="EMBL/GenBank/DDBJ databases">
        <authorList>
            <person name="Moore K."/>
            <person name="Momper L."/>
        </authorList>
    </citation>
    <scope>NUCLEOTIDE SEQUENCE [LARGE SCALE GENOMIC DNA]</scope>
    <source>
        <strain evidence="8 9">CCALA 015</strain>
    </source>
</reference>
<name>A0ABX5FC61_9CHRO</name>
<reference evidence="8 9" key="2">
    <citation type="submission" date="2018-03" db="EMBL/GenBank/DDBJ databases">
        <title>The ancient ancestry and fast evolution of plastids.</title>
        <authorList>
            <person name="Moore K.R."/>
            <person name="Magnabosco C."/>
            <person name="Momper L."/>
            <person name="Gold D.A."/>
            <person name="Bosak T."/>
            <person name="Fournier G.P."/>
        </authorList>
    </citation>
    <scope>NUCLEOTIDE SEQUENCE [LARGE SCALE GENOMIC DNA]</scope>
    <source>
        <strain evidence="8 9">CCALA 015</strain>
    </source>
</reference>
<feature type="transmembrane region" description="Helical" evidence="6">
    <location>
        <begin position="366"/>
        <end position="385"/>
    </location>
</feature>
<feature type="transmembrane region" description="Helical" evidence="6">
    <location>
        <begin position="397"/>
        <end position="416"/>
    </location>
</feature>
<keyword evidence="3 6" id="KW-0812">Transmembrane</keyword>
<evidence type="ECO:0000313" key="8">
    <source>
        <dbReference type="EMBL" id="PSB39349.1"/>
    </source>
</evidence>
<dbReference type="EMBL" id="PVWP01000001">
    <property type="protein sequence ID" value="PSB39349.1"/>
    <property type="molecule type" value="Genomic_DNA"/>
</dbReference>
<sequence length="583" mass="62549">MGTLPRWRTRPWWLGALALLLSVGLWWLAPAGAGVAAPADGGGARGAGTGPADPGGVVAAGSFELAKVRILGVPALTVASPVVGHQDNAPDARRRAEVIEGNLRLLYDPEHLCSESEQLAEWVLVKVLGGSGEACEPWPLLGGSGNAPGSLVVERRQLPGGDVVLEARVPERSEPLPLLTVTRADASLNGVSAMALGERWQKRLQSRLRHARQVMQPADLRRRWQITVAVQLALALVTAATLWLWRWNRQRCAALVGRRLPTPDRALEQRLQLRQVFGLVLLLLVLLQLMVMLALGVMAVPGKVPLGLQLLLQPVHSVLKVLMVGLVALLARSLATFLLHQWADGARVPVEEQARREQRHRSLLRVSHRLIDLACILVAAGWILIDIPGIRAASSSALLAGGALLGGLALVFQGLLRDFVAGLAVLIEDRYAIGDWVEIDGLEGDVVDVGVLSTQLHCLDHRVAVVQNSAFDRVVNHTKLRSGEEVKLLISHRCTAIGQALAVVADELAAFHADPTWGPRLLAPPLLRGVSATGPLGITVSVLLTTVTGEQWACARELQGRLVARFQREGIPLADGLELAARG</sequence>
<keyword evidence="9" id="KW-1185">Reference proteome</keyword>
<dbReference type="SUPFAM" id="SSF50182">
    <property type="entry name" value="Sm-like ribonucleoproteins"/>
    <property type="match status" value="1"/>
</dbReference>
<dbReference type="PANTHER" id="PTHR30460:SF0">
    <property type="entry name" value="MODERATE CONDUCTANCE MECHANOSENSITIVE CHANNEL YBIO"/>
    <property type="match status" value="1"/>
</dbReference>
<dbReference type="Gene3D" id="3.30.70.100">
    <property type="match status" value="1"/>
</dbReference>
<dbReference type="InterPro" id="IPR006685">
    <property type="entry name" value="MscS_channel_2nd"/>
</dbReference>
<evidence type="ECO:0000259" key="7">
    <source>
        <dbReference type="Pfam" id="PF00924"/>
    </source>
</evidence>
<feature type="domain" description="Mechanosensitive ion channel MscS" evidence="7">
    <location>
        <begin position="415"/>
        <end position="478"/>
    </location>
</feature>
<protein>
    <submittedName>
        <fullName evidence="8">Mechanosensitive ion channel protein</fullName>
    </submittedName>
</protein>
<keyword evidence="5 6" id="KW-0472">Membrane</keyword>
<dbReference type="Pfam" id="PF00924">
    <property type="entry name" value="MS_channel_2nd"/>
    <property type="match status" value="1"/>
</dbReference>
<comment type="subcellular location">
    <subcellularLocation>
        <location evidence="1">Cell membrane</location>
    </subcellularLocation>
</comment>
<feature type="transmembrane region" description="Helical" evidence="6">
    <location>
        <begin position="276"/>
        <end position="298"/>
    </location>
</feature>
<dbReference type="Gene3D" id="1.10.287.1260">
    <property type="match status" value="1"/>
</dbReference>
<dbReference type="Proteomes" id="UP000238218">
    <property type="component" value="Unassembled WGS sequence"/>
</dbReference>
<evidence type="ECO:0000256" key="5">
    <source>
        <dbReference type="ARBA" id="ARBA00023136"/>
    </source>
</evidence>
<dbReference type="RefSeq" id="WP_106219544.1">
    <property type="nucleotide sequence ID" value="NZ_PVWP01000001.1"/>
</dbReference>
<comment type="caution">
    <text evidence="8">The sequence shown here is derived from an EMBL/GenBank/DDBJ whole genome shotgun (WGS) entry which is preliminary data.</text>
</comment>
<dbReference type="InterPro" id="IPR010920">
    <property type="entry name" value="LSM_dom_sf"/>
</dbReference>
<gene>
    <name evidence="8" type="ORF">C7B81_01500</name>
</gene>
<evidence type="ECO:0000313" key="9">
    <source>
        <dbReference type="Proteomes" id="UP000238218"/>
    </source>
</evidence>
<evidence type="ECO:0000256" key="2">
    <source>
        <dbReference type="ARBA" id="ARBA00022475"/>
    </source>
</evidence>